<dbReference type="AlphaFoldDB" id="A0A0S7XQQ3"/>
<sequence length="131" mass="14966">MVEERVVVAIEARLEQVERILRDTLSLLHDLGERAARLERAVRLVSSLHELQGRVDRLERALRMVIQAQVHDAESRQEKEVRRLARLAGEELGKPSHEVERLFEVVEELVRRRASPGEKQRPPDEGGAPSA</sequence>
<comment type="caution">
    <text evidence="3">The sequence shown here is derived from an EMBL/GenBank/DDBJ whole genome shotgun (WGS) entry which is preliminary data.</text>
</comment>
<evidence type="ECO:0000313" key="3">
    <source>
        <dbReference type="EMBL" id="KPJ64759.1"/>
    </source>
</evidence>
<accession>A0A0S7XQQ3</accession>
<keyword evidence="1" id="KW-0175">Coiled coil</keyword>
<protein>
    <submittedName>
        <fullName evidence="3">Uncharacterized protein</fullName>
    </submittedName>
</protein>
<proteinExistence type="predicted"/>
<evidence type="ECO:0000256" key="1">
    <source>
        <dbReference type="SAM" id="Coils"/>
    </source>
</evidence>
<name>A0A0S7XQQ3_9BACT</name>
<evidence type="ECO:0000313" key="4">
    <source>
        <dbReference type="Proteomes" id="UP000052020"/>
    </source>
</evidence>
<reference evidence="3 4" key="1">
    <citation type="journal article" date="2015" name="Microbiome">
        <title>Genomic resolution of linkages in carbon, nitrogen, and sulfur cycling among widespread estuary sediment bacteria.</title>
        <authorList>
            <person name="Baker B.J."/>
            <person name="Lazar C.S."/>
            <person name="Teske A.P."/>
            <person name="Dick G.J."/>
        </authorList>
    </citation>
    <scope>NUCLEOTIDE SEQUENCE [LARGE SCALE GENOMIC DNA]</scope>
    <source>
        <strain evidence="3">DG_56</strain>
    </source>
</reference>
<evidence type="ECO:0000256" key="2">
    <source>
        <dbReference type="SAM" id="MobiDB-lite"/>
    </source>
</evidence>
<organism evidence="3 4">
    <name type="scientific">candidate division KD3-62 bacterium DG_56</name>
    <dbReference type="NCBI Taxonomy" id="1704032"/>
    <lineage>
        <taxon>Bacteria</taxon>
        <taxon>candidate division KD3-62</taxon>
    </lineage>
</organism>
<dbReference type="EMBL" id="LIZY01000008">
    <property type="protein sequence ID" value="KPJ64759.1"/>
    <property type="molecule type" value="Genomic_DNA"/>
</dbReference>
<feature type="compositionally biased region" description="Basic and acidic residues" evidence="2">
    <location>
        <begin position="111"/>
        <end position="124"/>
    </location>
</feature>
<dbReference type="Proteomes" id="UP000052020">
    <property type="component" value="Unassembled WGS sequence"/>
</dbReference>
<feature type="region of interest" description="Disordered" evidence="2">
    <location>
        <begin position="111"/>
        <end position="131"/>
    </location>
</feature>
<feature type="coiled-coil region" evidence="1">
    <location>
        <begin position="41"/>
        <end position="68"/>
    </location>
</feature>
<gene>
    <name evidence="3" type="ORF">AMK68_00645</name>
</gene>